<dbReference type="GO" id="GO:0030246">
    <property type="term" value="F:carbohydrate binding"/>
    <property type="evidence" value="ECO:0007669"/>
    <property type="project" value="InterPro"/>
</dbReference>
<gene>
    <name evidence="3" type="ORF">PPRIM_AZ9-3.1.T0680036</name>
</gene>
<sequence length="358" mass="41341">MLYLIVILCIVNSSAQFGSEYYSEWQSGIDRTINKQSEFTNPSFPIRQYTQIVFPRRFSARPQVLLMHEEIQWSKGKNINYQTYVSDITINGFYINYVIWGPAIIPIMSVRWIAIVDDEAEIQYVQYSYEDLYQLRQGFGQRSQDFLISYYPKYPAPKVTAFIVGADFEIIDSLYTSIQIVMGIPTSSSMDVRFSTRDFCHVRSLTVAYFISNNYLTLAGSVGAYHNYFNQYLDNSNKLAIRAQKFTRIVPSIYTLEPGNNILAQGISGFDVNTQIGSAYLRVTCEPMISYSSTYTLIYGTRGETLLSYMQASYVLHPPGSPYHYYYKNYDWIVLKGDQVVLKEKVQEEKKISELNIK</sequence>
<organism evidence="3 4">
    <name type="scientific">Paramecium primaurelia</name>
    <dbReference type="NCBI Taxonomy" id="5886"/>
    <lineage>
        <taxon>Eukaryota</taxon>
        <taxon>Sar</taxon>
        <taxon>Alveolata</taxon>
        <taxon>Ciliophora</taxon>
        <taxon>Intramacronucleata</taxon>
        <taxon>Oligohymenophorea</taxon>
        <taxon>Peniculida</taxon>
        <taxon>Parameciidae</taxon>
        <taxon>Paramecium</taxon>
    </lineage>
</organism>
<dbReference type="InterPro" id="IPR019019">
    <property type="entry name" value="H-type_lectin_domain"/>
</dbReference>
<keyword evidence="4" id="KW-1185">Reference proteome</keyword>
<dbReference type="Proteomes" id="UP000688137">
    <property type="component" value="Unassembled WGS sequence"/>
</dbReference>
<accession>A0A8S1MSC9</accession>
<dbReference type="AlphaFoldDB" id="A0A8S1MSC9"/>
<evidence type="ECO:0000313" key="3">
    <source>
        <dbReference type="EMBL" id="CAD8082599.1"/>
    </source>
</evidence>
<evidence type="ECO:0000313" key="4">
    <source>
        <dbReference type="Proteomes" id="UP000688137"/>
    </source>
</evidence>
<protein>
    <recommendedName>
        <fullName evidence="2">H-type lectin domain-containing protein</fullName>
    </recommendedName>
</protein>
<evidence type="ECO:0000256" key="1">
    <source>
        <dbReference type="SAM" id="SignalP"/>
    </source>
</evidence>
<feature type="signal peptide" evidence="1">
    <location>
        <begin position="1"/>
        <end position="15"/>
    </location>
</feature>
<evidence type="ECO:0000259" key="2">
    <source>
        <dbReference type="Pfam" id="PF09458"/>
    </source>
</evidence>
<reference evidence="3" key="1">
    <citation type="submission" date="2021-01" db="EMBL/GenBank/DDBJ databases">
        <authorList>
            <consortium name="Genoscope - CEA"/>
            <person name="William W."/>
        </authorList>
    </citation>
    <scope>NUCLEOTIDE SEQUENCE</scope>
</reference>
<dbReference type="OMA" id="SEYYSEW"/>
<comment type="caution">
    <text evidence="3">The sequence shown here is derived from an EMBL/GenBank/DDBJ whole genome shotgun (WGS) entry which is preliminary data.</text>
</comment>
<dbReference type="EMBL" id="CAJJDM010000071">
    <property type="protein sequence ID" value="CAD8082599.1"/>
    <property type="molecule type" value="Genomic_DNA"/>
</dbReference>
<keyword evidence="1" id="KW-0732">Signal</keyword>
<feature type="chain" id="PRO_5035754252" description="H-type lectin domain-containing protein" evidence="1">
    <location>
        <begin position="16"/>
        <end position="358"/>
    </location>
</feature>
<feature type="domain" description="H-type lectin" evidence="2">
    <location>
        <begin position="50"/>
        <end position="115"/>
    </location>
</feature>
<proteinExistence type="predicted"/>
<dbReference type="GO" id="GO:0007155">
    <property type="term" value="P:cell adhesion"/>
    <property type="evidence" value="ECO:0007669"/>
    <property type="project" value="InterPro"/>
</dbReference>
<name>A0A8S1MSC9_PARPR</name>
<dbReference type="Pfam" id="PF09458">
    <property type="entry name" value="H_lectin"/>
    <property type="match status" value="1"/>
</dbReference>